<proteinExistence type="predicted"/>
<dbReference type="Proteomes" id="UP000054018">
    <property type="component" value="Unassembled WGS sequence"/>
</dbReference>
<evidence type="ECO:0000313" key="2">
    <source>
        <dbReference type="Proteomes" id="UP000054018"/>
    </source>
</evidence>
<evidence type="ECO:0000313" key="1">
    <source>
        <dbReference type="EMBL" id="KIK12662.1"/>
    </source>
</evidence>
<reference evidence="1 2" key="1">
    <citation type="submission" date="2014-04" db="EMBL/GenBank/DDBJ databases">
        <authorList>
            <consortium name="DOE Joint Genome Institute"/>
            <person name="Kuo A."/>
            <person name="Kohler A."/>
            <person name="Costa M.D."/>
            <person name="Nagy L.G."/>
            <person name="Floudas D."/>
            <person name="Copeland A."/>
            <person name="Barry K.W."/>
            <person name="Cichocki N."/>
            <person name="Veneault-Fourrey C."/>
            <person name="LaButti K."/>
            <person name="Lindquist E.A."/>
            <person name="Lipzen A."/>
            <person name="Lundell T."/>
            <person name="Morin E."/>
            <person name="Murat C."/>
            <person name="Sun H."/>
            <person name="Tunlid A."/>
            <person name="Henrissat B."/>
            <person name="Grigoriev I.V."/>
            <person name="Hibbett D.S."/>
            <person name="Martin F."/>
            <person name="Nordberg H.P."/>
            <person name="Cantor M.N."/>
            <person name="Hua S.X."/>
        </authorList>
    </citation>
    <scope>NUCLEOTIDE SEQUENCE [LARGE SCALE GENOMIC DNA]</scope>
    <source>
        <strain evidence="1 2">441</strain>
    </source>
</reference>
<dbReference type="AlphaFoldDB" id="A0A0C9YQM2"/>
<organism evidence="1 2">
    <name type="scientific">Pisolithus microcarpus 441</name>
    <dbReference type="NCBI Taxonomy" id="765257"/>
    <lineage>
        <taxon>Eukaryota</taxon>
        <taxon>Fungi</taxon>
        <taxon>Dikarya</taxon>
        <taxon>Basidiomycota</taxon>
        <taxon>Agaricomycotina</taxon>
        <taxon>Agaricomycetes</taxon>
        <taxon>Agaricomycetidae</taxon>
        <taxon>Boletales</taxon>
        <taxon>Sclerodermatineae</taxon>
        <taxon>Pisolithaceae</taxon>
        <taxon>Pisolithus</taxon>
    </lineage>
</organism>
<reference evidence="2" key="2">
    <citation type="submission" date="2015-01" db="EMBL/GenBank/DDBJ databases">
        <title>Evolutionary Origins and Diversification of the Mycorrhizal Mutualists.</title>
        <authorList>
            <consortium name="DOE Joint Genome Institute"/>
            <consortium name="Mycorrhizal Genomics Consortium"/>
            <person name="Kohler A."/>
            <person name="Kuo A."/>
            <person name="Nagy L.G."/>
            <person name="Floudas D."/>
            <person name="Copeland A."/>
            <person name="Barry K.W."/>
            <person name="Cichocki N."/>
            <person name="Veneault-Fourrey C."/>
            <person name="LaButti K."/>
            <person name="Lindquist E.A."/>
            <person name="Lipzen A."/>
            <person name="Lundell T."/>
            <person name="Morin E."/>
            <person name="Murat C."/>
            <person name="Riley R."/>
            <person name="Ohm R."/>
            <person name="Sun H."/>
            <person name="Tunlid A."/>
            <person name="Henrissat B."/>
            <person name="Grigoriev I.V."/>
            <person name="Hibbett D.S."/>
            <person name="Martin F."/>
        </authorList>
    </citation>
    <scope>NUCLEOTIDE SEQUENCE [LARGE SCALE GENOMIC DNA]</scope>
    <source>
        <strain evidence="2">441</strain>
    </source>
</reference>
<protein>
    <submittedName>
        <fullName evidence="1">Uncharacterized protein</fullName>
    </submittedName>
</protein>
<keyword evidence="2" id="KW-1185">Reference proteome</keyword>
<gene>
    <name evidence="1" type="ORF">PISMIDRAFT_18584</name>
</gene>
<dbReference type="HOGENOM" id="CLU_046434_1_0_1"/>
<dbReference type="EMBL" id="KN834060">
    <property type="protein sequence ID" value="KIK12662.1"/>
    <property type="molecule type" value="Genomic_DNA"/>
</dbReference>
<name>A0A0C9YQM2_9AGAM</name>
<accession>A0A0C9YQM2</accession>
<dbReference type="OrthoDB" id="2685635at2759"/>
<sequence length="324" mass="35739">MSTTTTPDLSMSSLLNRTRDRLLASGLYLGDSSIVGKLRWVPEGRGHVLVYDPHLEHADANAADTTAELGDQAGVTSQVSDDQTDSPPPKAAKLTVIVRIDREDFWLTSDGGYIEPTAICKEIQEVKPSCALSNPAVEPASSDFPTVLQTLRILTEQCVTPGYSSGKSFFSMEKNKPPRFKVRHRLFERIESAVVGDNQAVEATSSKDDPFSYQLWPLTRERHRAELLALRHSHRLCPVPAYDLANDLLIPSTYRSCLQGAIVEIHFTLSHWGIATTKRDVYSGLIQRICILVPPVASAAAGNKRKLPLHLDTDEPPAKKERAC</sequence>